<feature type="region of interest" description="Disordered" evidence="1">
    <location>
        <begin position="202"/>
        <end position="290"/>
    </location>
</feature>
<protein>
    <submittedName>
        <fullName evidence="2">Uncharacterized protein</fullName>
    </submittedName>
</protein>
<evidence type="ECO:0000313" key="2">
    <source>
        <dbReference type="EMBL" id="KAK6753269.1"/>
    </source>
</evidence>
<organism evidence="2 3">
    <name type="scientific">Necator americanus</name>
    <name type="common">Human hookworm</name>
    <dbReference type="NCBI Taxonomy" id="51031"/>
    <lineage>
        <taxon>Eukaryota</taxon>
        <taxon>Metazoa</taxon>
        <taxon>Ecdysozoa</taxon>
        <taxon>Nematoda</taxon>
        <taxon>Chromadorea</taxon>
        <taxon>Rhabditida</taxon>
        <taxon>Rhabditina</taxon>
        <taxon>Rhabditomorpha</taxon>
        <taxon>Strongyloidea</taxon>
        <taxon>Ancylostomatidae</taxon>
        <taxon>Bunostominae</taxon>
        <taxon>Necator</taxon>
    </lineage>
</organism>
<evidence type="ECO:0000313" key="3">
    <source>
        <dbReference type="Proteomes" id="UP001303046"/>
    </source>
</evidence>
<name>A0ABR1DS65_NECAM</name>
<proteinExistence type="predicted"/>
<gene>
    <name evidence="2" type="primary">Necator_chrV.g17495</name>
    <name evidence="2" type="ORF">RB195_012705</name>
</gene>
<comment type="caution">
    <text evidence="2">The sequence shown here is derived from an EMBL/GenBank/DDBJ whole genome shotgun (WGS) entry which is preliminary data.</text>
</comment>
<evidence type="ECO:0000256" key="1">
    <source>
        <dbReference type="SAM" id="MobiDB-lite"/>
    </source>
</evidence>
<feature type="region of interest" description="Disordered" evidence="1">
    <location>
        <begin position="1"/>
        <end position="20"/>
    </location>
</feature>
<sequence>MYRSDVVSKSKAADDGDRESVATFSSTNRFEYRCRHVQGGNKPPARQDLKYSPRGASLTGASQKCANQKGFSTCNRGECRAPKRPEDIYATTFGTRCRSCSEDKGITIVNVYSRAQSADSHRGRAGFGGDFKCENEGCRRQGLLSTCGSTDEERLQRAGEASSPPLPYWHIAAAAARNVQEVKYNKQRATEAWDKFFRSAGPQRDVRSRYTKDVKKTKCGNSERDLATARDPRKSEKDLATARDPRMDGTPCRSDRKVIGAPAVQTPLPSTATSGPSAAQDRRQPRRYSMGDECYGNIREAMCCPYKGGGAMNKADGQSGTMCEIKLPRSGGDRAVDMPSYNRSSRKRNQSAPAKICRPFYGSTELEKCSLNAINHLLKAEKELRKVQFTAGAVIPKAQEYVEQVSTIHTDLKQINTIFRDLQKQTNEVLERKGARYFHFMIQGSPTKYKATAAQPPPH</sequence>
<accession>A0ABR1DS65</accession>
<feature type="compositionally biased region" description="Polar residues" evidence="1">
    <location>
        <begin position="267"/>
        <end position="277"/>
    </location>
</feature>
<keyword evidence="3" id="KW-1185">Reference proteome</keyword>
<feature type="compositionally biased region" description="Basic and acidic residues" evidence="1">
    <location>
        <begin position="204"/>
        <end position="258"/>
    </location>
</feature>
<dbReference type="EMBL" id="JAVFWL010000005">
    <property type="protein sequence ID" value="KAK6753269.1"/>
    <property type="molecule type" value="Genomic_DNA"/>
</dbReference>
<reference evidence="2 3" key="1">
    <citation type="submission" date="2023-08" db="EMBL/GenBank/DDBJ databases">
        <title>A Necator americanus chromosomal reference genome.</title>
        <authorList>
            <person name="Ilik V."/>
            <person name="Petrzelkova K.J."/>
            <person name="Pardy F."/>
            <person name="Fuh T."/>
            <person name="Niatou-Singa F.S."/>
            <person name="Gouil Q."/>
            <person name="Baker L."/>
            <person name="Ritchie M.E."/>
            <person name="Jex A.R."/>
            <person name="Gazzola D."/>
            <person name="Li H."/>
            <person name="Toshio Fujiwara R."/>
            <person name="Zhan B."/>
            <person name="Aroian R.V."/>
            <person name="Pafco B."/>
            <person name="Schwarz E.M."/>
        </authorList>
    </citation>
    <scope>NUCLEOTIDE SEQUENCE [LARGE SCALE GENOMIC DNA]</scope>
    <source>
        <strain evidence="2 3">Aroian</strain>
        <tissue evidence="2">Whole animal</tissue>
    </source>
</reference>
<dbReference type="Proteomes" id="UP001303046">
    <property type="component" value="Unassembled WGS sequence"/>
</dbReference>